<dbReference type="RefSeq" id="WP_159965375.1">
    <property type="nucleotide sequence ID" value="NZ_APKE01000022.1"/>
</dbReference>
<dbReference type="SUPFAM" id="SSF53850">
    <property type="entry name" value="Periplasmic binding protein-like II"/>
    <property type="match status" value="1"/>
</dbReference>
<dbReference type="OrthoDB" id="9803988at2"/>
<dbReference type="InterPro" id="IPR039424">
    <property type="entry name" value="SBP_5"/>
</dbReference>
<comment type="subcellular location">
    <subcellularLocation>
        <location evidence="1">Periplasm</location>
    </subcellularLocation>
</comment>
<organism evidence="6 7">
    <name type="scientific">Profundibacterium mesophilum KAUST100406-0324</name>
    <dbReference type="NCBI Taxonomy" id="1037889"/>
    <lineage>
        <taxon>Bacteria</taxon>
        <taxon>Pseudomonadati</taxon>
        <taxon>Pseudomonadota</taxon>
        <taxon>Alphaproteobacteria</taxon>
        <taxon>Rhodobacterales</taxon>
        <taxon>Roseobacteraceae</taxon>
        <taxon>Profundibacterium</taxon>
    </lineage>
</organism>
<dbReference type="InterPro" id="IPR000914">
    <property type="entry name" value="SBP_5_dom"/>
</dbReference>
<dbReference type="PIRSF" id="PIRSF002741">
    <property type="entry name" value="MppA"/>
    <property type="match status" value="1"/>
</dbReference>
<gene>
    <name evidence="6" type="ORF">PMES_01810</name>
</gene>
<dbReference type="GO" id="GO:0030288">
    <property type="term" value="C:outer membrane-bounded periplasmic space"/>
    <property type="evidence" value="ECO:0007669"/>
    <property type="project" value="TreeGrafter"/>
</dbReference>
<comment type="similarity">
    <text evidence="2">Belongs to the bacterial solute-binding protein 5 family.</text>
</comment>
<dbReference type="CDD" id="cd08497">
    <property type="entry name" value="MbnE-like"/>
    <property type="match status" value="1"/>
</dbReference>
<protein>
    <submittedName>
        <fullName evidence="6">ABC transporter substrate binding protein</fullName>
    </submittedName>
</protein>
<evidence type="ECO:0000313" key="7">
    <source>
        <dbReference type="Proteomes" id="UP000698242"/>
    </source>
</evidence>
<accession>A0A921NSI6</accession>
<evidence type="ECO:0000256" key="3">
    <source>
        <dbReference type="ARBA" id="ARBA00022729"/>
    </source>
</evidence>
<feature type="compositionally biased region" description="Polar residues" evidence="4">
    <location>
        <begin position="42"/>
        <end position="60"/>
    </location>
</feature>
<comment type="caution">
    <text evidence="6">The sequence shown here is derived from an EMBL/GenBank/DDBJ whole genome shotgun (WGS) entry which is preliminary data.</text>
</comment>
<dbReference type="Gene3D" id="3.10.105.10">
    <property type="entry name" value="Dipeptide-binding Protein, Domain 3"/>
    <property type="match status" value="1"/>
</dbReference>
<evidence type="ECO:0000256" key="1">
    <source>
        <dbReference type="ARBA" id="ARBA00004418"/>
    </source>
</evidence>
<dbReference type="GO" id="GO:0043190">
    <property type="term" value="C:ATP-binding cassette (ABC) transporter complex"/>
    <property type="evidence" value="ECO:0007669"/>
    <property type="project" value="InterPro"/>
</dbReference>
<feature type="domain" description="Solute-binding protein family 5" evidence="5">
    <location>
        <begin position="153"/>
        <end position="561"/>
    </location>
</feature>
<reference evidence="6" key="1">
    <citation type="submission" date="2013-03" db="EMBL/GenBank/DDBJ databases">
        <title>Genome Sequence of the Profundibacterium mesophilum strain KAUST100406-0324T from Red Sea, a novel genus in the family Rhodobacteraceae.</title>
        <authorList>
            <person name="Essack M."/>
            <person name="Alam I."/>
            <person name="Lafi F."/>
            <person name="Alawi W."/>
            <person name="Kamanu F."/>
            <person name="Al-Suwailem A."/>
            <person name="Lee O.O."/>
            <person name="Xu Y."/>
            <person name="Bajic V."/>
            <person name="Qian P.-Y."/>
            <person name="Archer J."/>
        </authorList>
    </citation>
    <scope>NUCLEOTIDE SEQUENCE</scope>
    <source>
        <strain evidence="6">KAUST100406-0324</strain>
    </source>
</reference>
<dbReference type="GO" id="GO:0015833">
    <property type="term" value="P:peptide transport"/>
    <property type="evidence" value="ECO:0007669"/>
    <property type="project" value="TreeGrafter"/>
</dbReference>
<sequence>MTQYPLRRTALGAALRKAAIGGASLLAVPLAFDRAPVAPASAQETARSTAQDTAQDTGRNTAPDAAQDTAGTTVSHGISTFGELKYGPGFAHLDYVNPDAPKGGEFSMSWEGTFDSFNPFTRKGRAGLLANIGYEDMMTGTADEIGALYCLLCETVEYPQDRAWAIFTLREGTAFSDGTPLTAEDVKFTHDLFASEGLLSFRTVLGNYVESVEVLDDRRVKYVFKPDTPIRDRVQTVGGLPVMSKAWYESSGASLDESRLEPGIGSGPYVLDSYDINSQIVYRRNPDYWGSDLPINVGRNNFDRIRIEYFGDSSAALEGFKSGAYTFRNENSSKNWATAYDFPGVESGAVTLAELPDGTIATGQSYVFNLRREKFQDPRVREAIGLMFNFEWSNETLFYGTYDRIDSFWENSELEAEGPPSPEEVALLKPLAEEGLIDEALLSEPPAGAPESGARQLDRGNLRKASNLLEEAGWIVGDDGKRRKDGQTLRVEILEDSPTFDRVHNPFVSNLQALGIEAKLNRVDPAQYTDLTRSFEFDMVVDQFPVGYEPGSGLMQYFGTEGVEDVFNAMGLSDPAVDRLIGAVMAAESRAELHVAVKALDRVMRDLRFWVPQWFKDAHTVAYYDYLRYPEPLPLYALGQLDFWWADQEAFEALKAKGAL</sequence>
<proteinExistence type="inferred from homology"/>
<dbReference type="EMBL" id="APKE01000022">
    <property type="protein sequence ID" value="KAF0675724.1"/>
    <property type="molecule type" value="Genomic_DNA"/>
</dbReference>
<dbReference type="InterPro" id="IPR030678">
    <property type="entry name" value="Peptide/Ni-bd"/>
</dbReference>
<dbReference type="Proteomes" id="UP000698242">
    <property type="component" value="Unassembled WGS sequence"/>
</dbReference>
<dbReference type="Pfam" id="PF00496">
    <property type="entry name" value="SBP_bac_5"/>
    <property type="match status" value="1"/>
</dbReference>
<dbReference type="GO" id="GO:0042884">
    <property type="term" value="P:microcin transport"/>
    <property type="evidence" value="ECO:0007669"/>
    <property type="project" value="TreeGrafter"/>
</dbReference>
<evidence type="ECO:0000256" key="2">
    <source>
        <dbReference type="ARBA" id="ARBA00005695"/>
    </source>
</evidence>
<dbReference type="GO" id="GO:1904680">
    <property type="term" value="F:peptide transmembrane transporter activity"/>
    <property type="evidence" value="ECO:0007669"/>
    <property type="project" value="TreeGrafter"/>
</dbReference>
<keyword evidence="7" id="KW-1185">Reference proteome</keyword>
<evidence type="ECO:0000256" key="4">
    <source>
        <dbReference type="SAM" id="MobiDB-lite"/>
    </source>
</evidence>
<keyword evidence="3" id="KW-0732">Signal</keyword>
<feature type="region of interest" description="Disordered" evidence="4">
    <location>
        <begin position="41"/>
        <end position="72"/>
    </location>
</feature>
<dbReference type="PANTHER" id="PTHR30290:SF64">
    <property type="entry name" value="ABC TRANSPORTER PERIPLASMIC BINDING PROTEIN"/>
    <property type="match status" value="1"/>
</dbReference>
<dbReference type="PANTHER" id="PTHR30290">
    <property type="entry name" value="PERIPLASMIC BINDING COMPONENT OF ABC TRANSPORTER"/>
    <property type="match status" value="1"/>
</dbReference>
<evidence type="ECO:0000259" key="5">
    <source>
        <dbReference type="Pfam" id="PF00496"/>
    </source>
</evidence>
<dbReference type="Gene3D" id="3.40.190.10">
    <property type="entry name" value="Periplasmic binding protein-like II"/>
    <property type="match status" value="1"/>
</dbReference>
<dbReference type="AlphaFoldDB" id="A0A921NSI6"/>
<name>A0A921NSI6_9RHOB</name>
<evidence type="ECO:0000313" key="6">
    <source>
        <dbReference type="EMBL" id="KAF0675724.1"/>
    </source>
</evidence>